<proteinExistence type="predicted"/>
<evidence type="ECO:0000313" key="2">
    <source>
        <dbReference type="EMBL" id="KAK9841447.1"/>
    </source>
</evidence>
<evidence type="ECO:0000256" key="1">
    <source>
        <dbReference type="SAM" id="MobiDB-lite"/>
    </source>
</evidence>
<feature type="compositionally biased region" description="Acidic residues" evidence="1">
    <location>
        <begin position="256"/>
        <end position="268"/>
    </location>
</feature>
<feature type="region of interest" description="Disordered" evidence="1">
    <location>
        <begin position="140"/>
        <end position="488"/>
    </location>
</feature>
<keyword evidence="3" id="KW-1185">Reference proteome</keyword>
<gene>
    <name evidence="2" type="ORF">WJX74_005973</name>
</gene>
<evidence type="ECO:0000313" key="3">
    <source>
        <dbReference type="Proteomes" id="UP001438707"/>
    </source>
</evidence>
<feature type="compositionally biased region" description="Polar residues" evidence="1">
    <location>
        <begin position="416"/>
        <end position="445"/>
    </location>
</feature>
<feature type="compositionally biased region" description="Basic and acidic residues" evidence="1">
    <location>
        <begin position="187"/>
        <end position="206"/>
    </location>
</feature>
<feature type="compositionally biased region" description="Polar residues" evidence="1">
    <location>
        <begin position="675"/>
        <end position="691"/>
    </location>
</feature>
<dbReference type="Proteomes" id="UP001438707">
    <property type="component" value="Unassembled WGS sequence"/>
</dbReference>
<feature type="compositionally biased region" description="Basic and acidic residues" evidence="1">
    <location>
        <begin position="213"/>
        <end position="228"/>
    </location>
</feature>
<evidence type="ECO:0008006" key="4">
    <source>
        <dbReference type="Google" id="ProtNLM"/>
    </source>
</evidence>
<name>A0AAW1S6D4_9CHLO</name>
<sequence>MQCFHTACPYTGKTLCQCSRGMPSALRGQDAQHQFAIQSHKMWQLWQQQQDIFQAPAVDIQLPRLLRRVKKELPNEHPNGLPSSKDAQRTVTNASKVAEAAAMRAARLAAAVGQPYHAPPSISLDSSDITLEDAGAVEDMAKQAEASQANRHRQLQQAVAQAKQRKEAEAKAAAAREQARAALEARQQQEEQERARVEVARKREQQRAAAAEAAHRQEQRRQQERAQDAAEPMAIPSDRPRRAAALQSQRRRVSSSDDDDAAISDSDTEAPHGNAHPARRMSLPGRLSSREQLRQSDPTLKHDGSHGEAAEDLLDEEDPRPAALSRAQKGGEAGRPRRVSPHGQAPTQHALGDRELPPEDDDSDPLTSLMAGVTKKRRTNMVPAGHEQRLPKDGQKRQPERSHNALLGGPRPTRQAIDQKQPIGSFNAAKANSQFPPGSDSTKQPGPTGPKKVSHMLAEPLKKAKPAAGQTGSVPLPKGKTAAGTGHKMQLQRVMLRKKDLSMDLVDRHLQVFWPDDGTWWPGKVTALNLKKCEMTLFYETGEEEANMDLAALIKDGQVAWLHAADIPPDMRMSQGFKPSTAPKGLSNSTNPAAALEPAGPKPSKKRRLETLAEPDEPEPAKLPKKQRGAIDPQPAKHGPGSQAPKSSAGMAHRQSLQEAIAAASRLPTGPRPPSQQNKRSPAPQQSLQQVAQPPRKGARQQAARQKKAAEQDVEEQEGGLAEILALGKAAEGRGVRLKWPGLGQEFTVVIVSCSQKQRSAVVAYGNGRKETLHAADEPSKYIVKLSPEAPGE</sequence>
<feature type="compositionally biased region" description="Low complexity" evidence="1">
    <location>
        <begin position="692"/>
        <end position="704"/>
    </location>
</feature>
<comment type="caution">
    <text evidence="2">The sequence shown here is derived from an EMBL/GenBank/DDBJ whole genome shotgun (WGS) entry which is preliminary data.</text>
</comment>
<feature type="region of interest" description="Disordered" evidence="1">
    <location>
        <begin position="74"/>
        <end position="93"/>
    </location>
</feature>
<dbReference type="EMBL" id="JALJOS010000003">
    <property type="protein sequence ID" value="KAK9841447.1"/>
    <property type="molecule type" value="Genomic_DNA"/>
</dbReference>
<accession>A0AAW1S6D4</accession>
<organism evidence="2 3">
    <name type="scientific">Apatococcus lobatus</name>
    <dbReference type="NCBI Taxonomy" id="904363"/>
    <lineage>
        <taxon>Eukaryota</taxon>
        <taxon>Viridiplantae</taxon>
        <taxon>Chlorophyta</taxon>
        <taxon>core chlorophytes</taxon>
        <taxon>Trebouxiophyceae</taxon>
        <taxon>Chlorellales</taxon>
        <taxon>Chlorellaceae</taxon>
        <taxon>Apatococcus</taxon>
    </lineage>
</organism>
<protein>
    <recommendedName>
        <fullName evidence="4">PWWP domain-containing protein</fullName>
    </recommendedName>
</protein>
<feature type="compositionally biased region" description="Low complexity" evidence="1">
    <location>
        <begin position="171"/>
        <end position="186"/>
    </location>
</feature>
<reference evidence="2 3" key="1">
    <citation type="journal article" date="2024" name="Nat. Commun.">
        <title>Phylogenomics reveals the evolutionary origins of lichenization in chlorophyte algae.</title>
        <authorList>
            <person name="Puginier C."/>
            <person name="Libourel C."/>
            <person name="Otte J."/>
            <person name="Skaloud P."/>
            <person name="Haon M."/>
            <person name="Grisel S."/>
            <person name="Petersen M."/>
            <person name="Berrin J.G."/>
            <person name="Delaux P.M."/>
            <person name="Dal Grande F."/>
            <person name="Keller J."/>
        </authorList>
    </citation>
    <scope>NUCLEOTIDE SEQUENCE [LARGE SCALE GENOMIC DNA]</scope>
    <source>
        <strain evidence="2 3">SAG 2145</strain>
    </source>
</reference>
<feature type="region of interest" description="Disordered" evidence="1">
    <location>
        <begin position="572"/>
        <end position="719"/>
    </location>
</feature>
<feature type="compositionally biased region" description="Basic and acidic residues" evidence="1">
    <location>
        <begin position="386"/>
        <end position="403"/>
    </location>
</feature>
<feature type="compositionally biased region" description="Basic and acidic residues" evidence="1">
    <location>
        <begin position="288"/>
        <end position="309"/>
    </location>
</feature>
<dbReference type="AlphaFoldDB" id="A0AAW1S6D4"/>